<evidence type="ECO:0000256" key="1">
    <source>
        <dbReference type="SAM" id="Coils"/>
    </source>
</evidence>
<name>A0A6L2JBN6_TANCI</name>
<sequence length="107" mass="12656">MFMIGMPILVLPPVEMKVIYYEQTTTEKDFYDAFLRNPRIKEIMDSTMDEVIRLMIEVKREKKVAEEAKEEAIESGFDILEKMDERKQAHVDLLVILVVEYCLLVRL</sequence>
<keyword evidence="1" id="KW-0175">Coiled coil</keyword>
<dbReference type="GO" id="GO:0004386">
    <property type="term" value="F:helicase activity"/>
    <property type="evidence" value="ECO:0007669"/>
    <property type="project" value="UniProtKB-KW"/>
</dbReference>
<organism evidence="2">
    <name type="scientific">Tanacetum cinerariifolium</name>
    <name type="common">Dalmatian daisy</name>
    <name type="synonym">Chrysanthemum cinerariifolium</name>
    <dbReference type="NCBI Taxonomy" id="118510"/>
    <lineage>
        <taxon>Eukaryota</taxon>
        <taxon>Viridiplantae</taxon>
        <taxon>Streptophyta</taxon>
        <taxon>Embryophyta</taxon>
        <taxon>Tracheophyta</taxon>
        <taxon>Spermatophyta</taxon>
        <taxon>Magnoliopsida</taxon>
        <taxon>eudicotyledons</taxon>
        <taxon>Gunneridae</taxon>
        <taxon>Pentapetalae</taxon>
        <taxon>asterids</taxon>
        <taxon>campanulids</taxon>
        <taxon>Asterales</taxon>
        <taxon>Asteraceae</taxon>
        <taxon>Asteroideae</taxon>
        <taxon>Anthemideae</taxon>
        <taxon>Anthemidinae</taxon>
        <taxon>Tanacetum</taxon>
    </lineage>
</organism>
<keyword evidence="2" id="KW-0547">Nucleotide-binding</keyword>
<feature type="coiled-coil region" evidence="1">
    <location>
        <begin position="48"/>
        <end position="75"/>
    </location>
</feature>
<proteinExistence type="predicted"/>
<gene>
    <name evidence="2" type="ORF">Tci_006264</name>
</gene>
<keyword evidence="2" id="KW-0378">Hydrolase</keyword>
<accession>A0A6L2JBN6</accession>
<dbReference type="EMBL" id="BKCJ010000560">
    <property type="protein sequence ID" value="GEU34286.1"/>
    <property type="molecule type" value="Genomic_DNA"/>
</dbReference>
<reference evidence="2" key="1">
    <citation type="journal article" date="2019" name="Sci. Rep.">
        <title>Draft genome of Tanacetum cinerariifolium, the natural source of mosquito coil.</title>
        <authorList>
            <person name="Yamashiro T."/>
            <person name="Shiraishi A."/>
            <person name="Satake H."/>
            <person name="Nakayama K."/>
        </authorList>
    </citation>
    <scope>NUCLEOTIDE SEQUENCE</scope>
</reference>
<keyword evidence="2" id="KW-0347">Helicase</keyword>
<protein>
    <submittedName>
        <fullName evidence="2">Helicase, C-terminal</fullName>
    </submittedName>
</protein>
<comment type="caution">
    <text evidence="2">The sequence shown here is derived from an EMBL/GenBank/DDBJ whole genome shotgun (WGS) entry which is preliminary data.</text>
</comment>
<evidence type="ECO:0000313" key="2">
    <source>
        <dbReference type="EMBL" id="GEU34286.1"/>
    </source>
</evidence>
<dbReference type="AlphaFoldDB" id="A0A6L2JBN6"/>
<keyword evidence="2" id="KW-0067">ATP-binding</keyword>